<keyword evidence="2" id="KW-1185">Reference proteome</keyword>
<gene>
    <name evidence="1" type="ORF">M413DRAFT_235828</name>
</gene>
<reference evidence="2" key="2">
    <citation type="submission" date="2015-01" db="EMBL/GenBank/DDBJ databases">
        <title>Evolutionary Origins and Diversification of the Mycorrhizal Mutualists.</title>
        <authorList>
            <consortium name="DOE Joint Genome Institute"/>
            <consortium name="Mycorrhizal Genomics Consortium"/>
            <person name="Kohler A."/>
            <person name="Kuo A."/>
            <person name="Nagy L.G."/>
            <person name="Floudas D."/>
            <person name="Copeland A."/>
            <person name="Barry K.W."/>
            <person name="Cichocki N."/>
            <person name="Veneault-Fourrey C."/>
            <person name="LaButti K."/>
            <person name="Lindquist E.A."/>
            <person name="Lipzen A."/>
            <person name="Lundell T."/>
            <person name="Morin E."/>
            <person name="Murat C."/>
            <person name="Riley R."/>
            <person name="Ohm R."/>
            <person name="Sun H."/>
            <person name="Tunlid A."/>
            <person name="Henrissat B."/>
            <person name="Grigoriev I.V."/>
            <person name="Hibbett D.S."/>
            <person name="Martin F."/>
        </authorList>
    </citation>
    <scope>NUCLEOTIDE SEQUENCE [LARGE SCALE GENOMIC DNA]</scope>
    <source>
        <strain evidence="2">h7</strain>
    </source>
</reference>
<dbReference type="Proteomes" id="UP000053424">
    <property type="component" value="Unassembled WGS sequence"/>
</dbReference>
<name>A0A0C2YDL5_HEBCY</name>
<evidence type="ECO:0000313" key="2">
    <source>
        <dbReference type="Proteomes" id="UP000053424"/>
    </source>
</evidence>
<dbReference type="AlphaFoldDB" id="A0A0C2YDL5"/>
<dbReference type="HOGENOM" id="CLU_1496390_0_0_1"/>
<proteinExistence type="predicted"/>
<sequence length="180" mass="20656">MASATLETSSSSWQLQERARQVSEKSPALTYGLLKKRIQVLALSKSMGCSHRTLKKYGKIANHEVLIMADGDTSLDIRLKQTRFGEQKNSARKAIQEVITPFHDSLRLFEHVEDKTFCGVKRRKVGDRGILYIMDSWHGKEGVTTFRLTSLVGPHSYDIRFRKYVTVYELEIKTHFHLKA</sequence>
<protein>
    <submittedName>
        <fullName evidence="1">Uncharacterized protein</fullName>
    </submittedName>
</protein>
<dbReference type="EMBL" id="KN831787">
    <property type="protein sequence ID" value="KIM39092.1"/>
    <property type="molecule type" value="Genomic_DNA"/>
</dbReference>
<reference evidence="1 2" key="1">
    <citation type="submission" date="2014-04" db="EMBL/GenBank/DDBJ databases">
        <authorList>
            <consortium name="DOE Joint Genome Institute"/>
            <person name="Kuo A."/>
            <person name="Gay G."/>
            <person name="Dore J."/>
            <person name="Kohler A."/>
            <person name="Nagy L.G."/>
            <person name="Floudas D."/>
            <person name="Copeland A."/>
            <person name="Barry K.W."/>
            <person name="Cichocki N."/>
            <person name="Veneault-Fourrey C."/>
            <person name="LaButti K."/>
            <person name="Lindquist E.A."/>
            <person name="Lipzen A."/>
            <person name="Lundell T."/>
            <person name="Morin E."/>
            <person name="Murat C."/>
            <person name="Sun H."/>
            <person name="Tunlid A."/>
            <person name="Henrissat B."/>
            <person name="Grigoriev I.V."/>
            <person name="Hibbett D.S."/>
            <person name="Martin F."/>
            <person name="Nordberg H.P."/>
            <person name="Cantor M.N."/>
            <person name="Hua S.X."/>
        </authorList>
    </citation>
    <scope>NUCLEOTIDE SEQUENCE [LARGE SCALE GENOMIC DNA]</scope>
    <source>
        <strain evidence="2">h7</strain>
    </source>
</reference>
<evidence type="ECO:0000313" key="1">
    <source>
        <dbReference type="EMBL" id="KIM39092.1"/>
    </source>
</evidence>
<accession>A0A0C2YDL5</accession>
<organism evidence="1 2">
    <name type="scientific">Hebeloma cylindrosporum</name>
    <dbReference type="NCBI Taxonomy" id="76867"/>
    <lineage>
        <taxon>Eukaryota</taxon>
        <taxon>Fungi</taxon>
        <taxon>Dikarya</taxon>
        <taxon>Basidiomycota</taxon>
        <taxon>Agaricomycotina</taxon>
        <taxon>Agaricomycetes</taxon>
        <taxon>Agaricomycetidae</taxon>
        <taxon>Agaricales</taxon>
        <taxon>Agaricineae</taxon>
        <taxon>Hymenogastraceae</taxon>
        <taxon>Hebeloma</taxon>
    </lineage>
</organism>